<keyword evidence="1" id="KW-0812">Transmembrane</keyword>
<proteinExistence type="predicted"/>
<keyword evidence="1" id="KW-0472">Membrane</keyword>
<dbReference type="HOGENOM" id="CLU_3236315_0_0_14"/>
<dbReference type="AlphaFoldDB" id="U5NBN9"/>
<dbReference type="STRING" id="1403316.PRV_01035"/>
<keyword evidence="1" id="KW-1133">Transmembrane helix</keyword>
<dbReference type="EMBL" id="CP006771">
    <property type="protein sequence ID" value="AGX88971.1"/>
    <property type="molecule type" value="Genomic_DNA"/>
</dbReference>
<accession>U5NBN9</accession>
<reference evidence="2 3" key="1">
    <citation type="journal article" date="2013" name="Genome Announc.">
        <title>Genome Sequence of Mycoplasma parvum (Formerly Eperythrozoon parvum), a Diminutive Hemoplasma of the Pig.</title>
        <authorList>
            <person name="do Nascimento N.C."/>
            <person name="Dos Santos A.P."/>
            <person name="Chu Y."/>
            <person name="Guimaraes A.M."/>
            <person name="Pagliaro A."/>
            <person name="Messick J.B."/>
        </authorList>
    </citation>
    <scope>NUCLEOTIDE SEQUENCE [LARGE SCALE GENOMIC DNA]</scope>
    <source>
        <strain evidence="2 3">Indiana</strain>
    </source>
</reference>
<evidence type="ECO:0000313" key="2">
    <source>
        <dbReference type="EMBL" id="AGX88971.1"/>
    </source>
</evidence>
<dbReference type="KEGG" id="mpv:PRV_01035"/>
<evidence type="ECO:0000313" key="3">
    <source>
        <dbReference type="Proteomes" id="UP000017119"/>
    </source>
</evidence>
<protein>
    <submittedName>
        <fullName evidence="2">Uncharacterized protein</fullName>
    </submittedName>
</protein>
<feature type="transmembrane region" description="Helical" evidence="1">
    <location>
        <begin position="21"/>
        <end position="38"/>
    </location>
</feature>
<organism evidence="2 3">
    <name type="scientific">Mycoplasma parvum str. Indiana</name>
    <dbReference type="NCBI Taxonomy" id="1403316"/>
    <lineage>
        <taxon>Bacteria</taxon>
        <taxon>Bacillati</taxon>
        <taxon>Mycoplasmatota</taxon>
        <taxon>Mollicutes</taxon>
        <taxon>Mycoplasmataceae</taxon>
        <taxon>Mycoplasma</taxon>
    </lineage>
</organism>
<dbReference type="Proteomes" id="UP000017119">
    <property type="component" value="Chromosome"/>
</dbReference>
<name>U5NBN9_9MOLU</name>
<gene>
    <name evidence="2" type="ORF">PRV_01035</name>
</gene>
<keyword evidence="3" id="KW-1185">Reference proteome</keyword>
<sequence length="43" mass="5274">MFFKEILSKFTKEIKFINISKNLMLGVISLFIFINLYNKRFFH</sequence>
<evidence type="ECO:0000256" key="1">
    <source>
        <dbReference type="SAM" id="Phobius"/>
    </source>
</evidence>